<comment type="caution">
    <text evidence="6">The sequence shown here is derived from an EMBL/GenBank/DDBJ whole genome shotgun (WGS) entry which is preliminary data.</text>
</comment>
<keyword evidence="7" id="KW-1185">Reference proteome</keyword>
<reference evidence="6 7" key="1">
    <citation type="submission" date="2016-10" db="EMBL/GenBank/DDBJ databases">
        <authorList>
            <person name="Varghese N."/>
            <person name="Submissions S."/>
        </authorList>
    </citation>
    <scope>NUCLEOTIDE SEQUENCE [LARGE SCALE GENOMIC DNA]</scope>
    <source>
        <strain evidence="6 7">DSM 11449</strain>
    </source>
</reference>
<evidence type="ECO:0000313" key="7">
    <source>
        <dbReference type="Proteomes" id="UP000182771"/>
    </source>
</evidence>
<evidence type="ECO:0000256" key="2">
    <source>
        <dbReference type="ARBA" id="ARBA00022692"/>
    </source>
</evidence>
<dbReference type="PANTHER" id="PTHR43701">
    <property type="entry name" value="MEMBRANE TRANSPORTER PROTEIN MJ0441-RELATED"/>
    <property type="match status" value="1"/>
</dbReference>
<name>A0A1H2RA28_9FLAO</name>
<comment type="subcellular location">
    <subcellularLocation>
        <location evidence="5">Cell membrane</location>
        <topology evidence="5">Multi-pass membrane protein</topology>
    </subcellularLocation>
    <subcellularLocation>
        <location evidence="1">Membrane</location>
        <topology evidence="1">Multi-pass membrane protein</topology>
    </subcellularLocation>
</comment>
<keyword evidence="2 5" id="KW-0812">Transmembrane</keyword>
<proteinExistence type="inferred from homology"/>
<dbReference type="InterPro" id="IPR051598">
    <property type="entry name" value="TSUP/Inactive_protease-like"/>
</dbReference>
<evidence type="ECO:0000256" key="3">
    <source>
        <dbReference type="ARBA" id="ARBA00022989"/>
    </source>
</evidence>
<organism evidence="6 7">
    <name type="scientific">Capnocytophaga granulosa</name>
    <dbReference type="NCBI Taxonomy" id="45242"/>
    <lineage>
        <taxon>Bacteria</taxon>
        <taxon>Pseudomonadati</taxon>
        <taxon>Bacteroidota</taxon>
        <taxon>Flavobacteriia</taxon>
        <taxon>Flavobacteriales</taxon>
        <taxon>Flavobacteriaceae</taxon>
        <taxon>Capnocytophaga</taxon>
    </lineage>
</organism>
<comment type="similarity">
    <text evidence="5">Belongs to the 4-toluene sulfonate uptake permease (TSUP) (TC 2.A.102) family.</text>
</comment>
<feature type="transmembrane region" description="Helical" evidence="5">
    <location>
        <begin position="158"/>
        <end position="177"/>
    </location>
</feature>
<keyword evidence="3 5" id="KW-1133">Transmembrane helix</keyword>
<protein>
    <recommendedName>
        <fullName evidence="5">Probable membrane transporter protein</fullName>
    </recommendedName>
</protein>
<dbReference type="AlphaFoldDB" id="A0A1H2RA28"/>
<sequence length="332" mass="36610">MVIKKSYTFALCFSDLIIVSYMKEFNKNETNETVVAQPYSLKRQKRNRLFLFLTFFLLLTITLYTIYTAETFVPLKNYLAQDNYLFYWMILAGCGAEIVAGSMGMGYGVICATVLLMMNVDPRAISGSIHASETITSAAGSISHFKLKNMDKELIKRLLVPAIAGTILGALLLLYLGDEGSRWAKFTKPFIAIYTIILGVKILYNGVRGKVENKQVRTIPLGLFAGFVDAFTGGGWGPLVTSAFIKNGHTPRYVIGVSTFTNFAITVVSTLIFITVPEAINWRIALGLIIGGVLTAPVSALVTSKLHTRKIFFIIGALIIFMGLTTIYKAIF</sequence>
<feature type="transmembrane region" description="Helical" evidence="5">
    <location>
        <begin position="49"/>
        <end position="67"/>
    </location>
</feature>
<evidence type="ECO:0000313" key="6">
    <source>
        <dbReference type="EMBL" id="SDW16257.1"/>
    </source>
</evidence>
<dbReference type="Pfam" id="PF01925">
    <property type="entry name" value="TauE"/>
    <property type="match status" value="1"/>
</dbReference>
<dbReference type="PANTHER" id="PTHR43701:SF12">
    <property type="entry name" value="MEMBRANE TRANSPORTER PROTEIN YTNM-RELATED"/>
    <property type="match status" value="1"/>
</dbReference>
<feature type="transmembrane region" description="Helical" evidence="5">
    <location>
        <begin position="189"/>
        <end position="207"/>
    </location>
</feature>
<evidence type="ECO:0000256" key="5">
    <source>
        <dbReference type="RuleBase" id="RU363041"/>
    </source>
</evidence>
<evidence type="ECO:0000256" key="4">
    <source>
        <dbReference type="ARBA" id="ARBA00023136"/>
    </source>
</evidence>
<evidence type="ECO:0000256" key="1">
    <source>
        <dbReference type="ARBA" id="ARBA00004141"/>
    </source>
</evidence>
<accession>A0A1H2RA28</accession>
<feature type="transmembrane region" description="Helical" evidence="5">
    <location>
        <begin position="253"/>
        <end position="274"/>
    </location>
</feature>
<feature type="transmembrane region" description="Helical" evidence="5">
    <location>
        <begin position="311"/>
        <end position="331"/>
    </location>
</feature>
<dbReference type="Proteomes" id="UP000182771">
    <property type="component" value="Unassembled WGS sequence"/>
</dbReference>
<dbReference type="InterPro" id="IPR002781">
    <property type="entry name" value="TM_pro_TauE-like"/>
</dbReference>
<gene>
    <name evidence="6" type="ORF">SAMN05444420_101395</name>
</gene>
<dbReference type="GO" id="GO:0005886">
    <property type="term" value="C:plasma membrane"/>
    <property type="evidence" value="ECO:0007669"/>
    <property type="project" value="UniProtKB-SubCell"/>
</dbReference>
<keyword evidence="4 5" id="KW-0472">Membrane</keyword>
<feature type="transmembrane region" description="Helical" evidence="5">
    <location>
        <begin position="280"/>
        <end position="302"/>
    </location>
</feature>
<keyword evidence="5" id="KW-1003">Cell membrane</keyword>
<dbReference type="EMBL" id="FNND01000001">
    <property type="protein sequence ID" value="SDW16257.1"/>
    <property type="molecule type" value="Genomic_DNA"/>
</dbReference>
<feature type="transmembrane region" description="Helical" evidence="5">
    <location>
        <begin position="87"/>
        <end position="116"/>
    </location>
</feature>